<dbReference type="Proteomes" id="UP000000310">
    <property type="component" value="Chromosome"/>
</dbReference>
<protein>
    <recommendedName>
        <fullName evidence="4">F0F1-ATPase subunit</fullName>
    </recommendedName>
</protein>
<evidence type="ECO:0000313" key="2">
    <source>
        <dbReference type="EMBL" id="ADY53058.1"/>
    </source>
</evidence>
<feature type="transmembrane region" description="Helical" evidence="1">
    <location>
        <begin position="54"/>
        <end position="76"/>
    </location>
</feature>
<sequence>MQKKNPQEKKKQFLNSANSYVKYSALAFQMIGIIGICTFIGYKIDEYQQNKTPVVTGLLSLVGVIIALCTVFRDLLNKKP</sequence>
<dbReference type="STRING" id="762903.Pedsa_2513"/>
<keyword evidence="3" id="KW-1185">Reference proteome</keyword>
<proteinExistence type="predicted"/>
<keyword evidence="1" id="KW-1133">Transmembrane helix</keyword>
<keyword evidence="1" id="KW-0812">Transmembrane</keyword>
<reference evidence="2 3" key="1">
    <citation type="journal article" date="2011" name="Stand. Genomic Sci.">
        <title>Complete genome sequence of the gliding, heparinolytic Pedobacter saltans type strain (113).</title>
        <authorList>
            <person name="Liolios K."/>
            <person name="Sikorski J."/>
            <person name="Lu M."/>
            <person name="Nolan M."/>
            <person name="Lapidus A."/>
            <person name="Lucas S."/>
            <person name="Hammon N."/>
            <person name="Deshpande S."/>
            <person name="Cheng J.F."/>
            <person name="Tapia R."/>
            <person name="Han C."/>
            <person name="Goodwin L."/>
            <person name="Pitluck S."/>
            <person name="Huntemann M."/>
            <person name="Ivanova N."/>
            <person name="Pagani I."/>
            <person name="Mavromatis K."/>
            <person name="Ovchinikova G."/>
            <person name="Pati A."/>
            <person name="Chen A."/>
            <person name="Palaniappan K."/>
            <person name="Land M."/>
            <person name="Hauser L."/>
            <person name="Brambilla E.M."/>
            <person name="Kotsyurbenko O."/>
            <person name="Rohde M."/>
            <person name="Tindall B.J."/>
            <person name="Abt B."/>
            <person name="Goker M."/>
            <person name="Detter J.C."/>
            <person name="Woyke T."/>
            <person name="Bristow J."/>
            <person name="Eisen J.A."/>
            <person name="Markowitz V."/>
            <person name="Hugenholtz P."/>
            <person name="Klenk H.P."/>
            <person name="Kyrpides N.C."/>
        </authorList>
    </citation>
    <scope>NUCLEOTIDE SEQUENCE [LARGE SCALE GENOMIC DNA]</scope>
    <source>
        <strain evidence="3">ATCC 51119 / DSM 12145 / JCM 21818 / LMG 10337 / NBRC 100064 / NCIMB 13643</strain>
    </source>
</reference>
<dbReference type="RefSeq" id="WP_013633543.1">
    <property type="nucleotide sequence ID" value="NC_015177.1"/>
</dbReference>
<organism evidence="2 3">
    <name type="scientific">Pseudopedobacter saltans (strain ATCC 51119 / DSM 12145 / JCM 21818 / CCUG 39354 / LMG 10337 / NBRC 100064 / NCIMB 13643)</name>
    <name type="common">Pedobacter saltans</name>
    <dbReference type="NCBI Taxonomy" id="762903"/>
    <lineage>
        <taxon>Bacteria</taxon>
        <taxon>Pseudomonadati</taxon>
        <taxon>Bacteroidota</taxon>
        <taxon>Sphingobacteriia</taxon>
        <taxon>Sphingobacteriales</taxon>
        <taxon>Sphingobacteriaceae</taxon>
        <taxon>Pseudopedobacter</taxon>
    </lineage>
</organism>
<accession>F0S4P0</accession>
<dbReference type="KEGG" id="psn:Pedsa_2513"/>
<dbReference type="EMBL" id="CP002545">
    <property type="protein sequence ID" value="ADY53058.1"/>
    <property type="molecule type" value="Genomic_DNA"/>
</dbReference>
<feature type="transmembrane region" description="Helical" evidence="1">
    <location>
        <begin position="20"/>
        <end position="42"/>
    </location>
</feature>
<name>F0S4P0_PSESL</name>
<dbReference type="eggNOG" id="ENOG50339RB">
    <property type="taxonomic scope" value="Bacteria"/>
</dbReference>
<evidence type="ECO:0000256" key="1">
    <source>
        <dbReference type="SAM" id="Phobius"/>
    </source>
</evidence>
<reference evidence="3" key="2">
    <citation type="submission" date="2011-02" db="EMBL/GenBank/DDBJ databases">
        <title>The complete genome of Pedobacter saltans DSM 12145.</title>
        <authorList>
            <consortium name="US DOE Joint Genome Institute (JGI-PGF)"/>
            <person name="Lucas S."/>
            <person name="Copeland A."/>
            <person name="Lapidus A."/>
            <person name="Bruce D."/>
            <person name="Goodwin L."/>
            <person name="Pitluck S."/>
            <person name="Kyrpides N."/>
            <person name="Mavromatis K."/>
            <person name="Pagani I."/>
            <person name="Ivanova N."/>
            <person name="Ovchinnikova G."/>
            <person name="Lu M."/>
            <person name="Detter J.C."/>
            <person name="Han C."/>
            <person name="Land M."/>
            <person name="Hauser L."/>
            <person name="Markowitz V."/>
            <person name="Cheng J.-F."/>
            <person name="Hugenholtz P."/>
            <person name="Woyke T."/>
            <person name="Wu D."/>
            <person name="Tindall B."/>
            <person name="Pomrenke H.G."/>
            <person name="Brambilla E."/>
            <person name="Klenk H.-P."/>
            <person name="Eisen J.A."/>
        </authorList>
    </citation>
    <scope>NUCLEOTIDE SEQUENCE [LARGE SCALE GENOMIC DNA]</scope>
    <source>
        <strain evidence="3">ATCC 51119 / DSM 12145 / JCM 21818 / LMG 10337 / NBRC 100064 / NCIMB 13643</strain>
    </source>
</reference>
<evidence type="ECO:0000313" key="3">
    <source>
        <dbReference type="Proteomes" id="UP000000310"/>
    </source>
</evidence>
<dbReference type="OrthoDB" id="9798708at2"/>
<dbReference type="InterPro" id="IPR032820">
    <property type="entry name" value="ATPase_put"/>
</dbReference>
<dbReference type="AlphaFoldDB" id="F0S4P0"/>
<dbReference type="HOGENOM" id="CLU_137927_7_0_10"/>
<evidence type="ECO:0008006" key="4">
    <source>
        <dbReference type="Google" id="ProtNLM"/>
    </source>
</evidence>
<dbReference type="Pfam" id="PF09527">
    <property type="entry name" value="ATPase_gene1"/>
    <property type="match status" value="1"/>
</dbReference>
<gene>
    <name evidence="2" type="ordered locus">Pedsa_2513</name>
</gene>
<keyword evidence="1" id="KW-0472">Membrane</keyword>